<organism evidence="3 4">
    <name type="scientific">Microbulbifer aestuariivivens</name>
    <dbReference type="NCBI Taxonomy" id="1908308"/>
    <lineage>
        <taxon>Bacteria</taxon>
        <taxon>Pseudomonadati</taxon>
        <taxon>Pseudomonadota</taxon>
        <taxon>Gammaproteobacteria</taxon>
        <taxon>Cellvibrionales</taxon>
        <taxon>Microbulbiferaceae</taxon>
        <taxon>Microbulbifer</taxon>
    </lineage>
</organism>
<feature type="transmembrane region" description="Helical" evidence="2">
    <location>
        <begin position="36"/>
        <end position="56"/>
    </location>
</feature>
<dbReference type="RefSeq" id="WP_345548672.1">
    <property type="nucleotide sequence ID" value="NZ_BAABRT010000003.1"/>
</dbReference>
<dbReference type="PIRSF" id="PIRSF028200">
    <property type="entry name" value="UCP028200"/>
    <property type="match status" value="1"/>
</dbReference>
<dbReference type="InterPro" id="IPR016875">
    <property type="entry name" value="UCP028200"/>
</dbReference>
<keyword evidence="2" id="KW-0472">Membrane</keyword>
<reference evidence="3 4" key="1">
    <citation type="submission" date="2024-02" db="EMBL/GenBank/DDBJ databases">
        <title>Microbulbifer aestuariivivens NBRC 112533.</title>
        <authorList>
            <person name="Ichikawa N."/>
            <person name="Katano-Makiyama Y."/>
            <person name="Hidaka K."/>
        </authorList>
    </citation>
    <scope>NUCLEOTIDE SEQUENCE [LARGE SCALE GENOMIC DNA]</scope>
    <source>
        <strain evidence="3 4">NBRC 112533</strain>
    </source>
</reference>
<comment type="caution">
    <text evidence="3">The sequence shown here is derived from an EMBL/GenBank/DDBJ whole genome shotgun (WGS) entry which is preliminary data.</text>
</comment>
<feature type="compositionally biased region" description="Low complexity" evidence="1">
    <location>
        <begin position="1"/>
        <end position="12"/>
    </location>
</feature>
<dbReference type="Pfam" id="PF19795">
    <property type="entry name" value="DUF6279"/>
    <property type="match status" value="1"/>
</dbReference>
<proteinExistence type="predicted"/>
<sequence length="309" mass="36354">MFPAPRARTTAAQAVSSTDTSPQPRPARAARPLSRLLWLLFCLLSLTSCSSIQLAYNQMDILLRWQLSHYVDLNSRQKDRLTSSLESFHRWHRQTQLPRYADFLEQLAQAAANGELEEVSLPALESEVNQLWDSSSGQLYQLLLPLTAQLTAAQIDTLEKNLQEKNMESLQEWQESPQKVRKERLKRLRKQSRRWLGSINDEQQQIITAFIDQVAYSPPLRDQQRRLWQARFISLLREKPPGYQDQLLDLMQNPERLWPEEYRQMWEQRRQQAMQLSRELLASTTPAQREHLTESLRDYALDFRSLARR</sequence>
<evidence type="ECO:0000313" key="3">
    <source>
        <dbReference type="EMBL" id="GAA5524027.1"/>
    </source>
</evidence>
<evidence type="ECO:0000256" key="2">
    <source>
        <dbReference type="SAM" id="Phobius"/>
    </source>
</evidence>
<dbReference type="Proteomes" id="UP001408594">
    <property type="component" value="Unassembled WGS sequence"/>
</dbReference>
<gene>
    <name evidence="3" type="ORF">Maes01_00579</name>
</gene>
<keyword evidence="2" id="KW-1133">Transmembrane helix</keyword>
<keyword evidence="2" id="KW-0812">Transmembrane</keyword>
<evidence type="ECO:0000256" key="1">
    <source>
        <dbReference type="SAM" id="MobiDB-lite"/>
    </source>
</evidence>
<evidence type="ECO:0000313" key="4">
    <source>
        <dbReference type="Proteomes" id="UP001408594"/>
    </source>
</evidence>
<protein>
    <recommendedName>
        <fullName evidence="5">Lipoprotein</fullName>
    </recommendedName>
</protein>
<evidence type="ECO:0008006" key="5">
    <source>
        <dbReference type="Google" id="ProtNLM"/>
    </source>
</evidence>
<keyword evidence="4" id="KW-1185">Reference proteome</keyword>
<name>A0ABP9WLE8_9GAMM</name>
<accession>A0ABP9WLE8</accession>
<feature type="region of interest" description="Disordered" evidence="1">
    <location>
        <begin position="1"/>
        <end position="27"/>
    </location>
</feature>
<dbReference type="EMBL" id="BAABRT010000003">
    <property type="protein sequence ID" value="GAA5524027.1"/>
    <property type="molecule type" value="Genomic_DNA"/>
</dbReference>
<feature type="compositionally biased region" description="Polar residues" evidence="1">
    <location>
        <begin position="13"/>
        <end position="22"/>
    </location>
</feature>